<keyword evidence="1" id="KW-0812">Transmembrane</keyword>
<protein>
    <submittedName>
        <fullName evidence="2">Tick transposon</fullName>
    </submittedName>
</protein>
<accession>A0A224ZA38</accession>
<organism evidence="2">
    <name type="scientific">Rhipicephalus zambeziensis</name>
    <dbReference type="NCBI Taxonomy" id="60191"/>
    <lineage>
        <taxon>Eukaryota</taxon>
        <taxon>Metazoa</taxon>
        <taxon>Ecdysozoa</taxon>
        <taxon>Arthropoda</taxon>
        <taxon>Chelicerata</taxon>
        <taxon>Arachnida</taxon>
        <taxon>Acari</taxon>
        <taxon>Parasitiformes</taxon>
        <taxon>Ixodida</taxon>
        <taxon>Ixodoidea</taxon>
        <taxon>Ixodidae</taxon>
        <taxon>Rhipicephalinae</taxon>
        <taxon>Rhipicephalus</taxon>
        <taxon>Rhipicephalus</taxon>
    </lineage>
</organism>
<sequence>MANAVIPTRSVLFPEAKPSSKDCLQRDPLPLPEQPPWQALAAQTLPSSSAPLVANTLPSDTVLEHIHPDIPSARIGSQLALSQRSVIKGILAKHNAVFARHDNDLGHFTGMQHRIDLLPDALPYSRSPYRKFIGKPSRCHVLDGIAIVISVIVMTHSGYILCGVP</sequence>
<proteinExistence type="predicted"/>
<keyword evidence="1" id="KW-1133">Transmembrane helix</keyword>
<evidence type="ECO:0000313" key="2">
    <source>
        <dbReference type="EMBL" id="MAA23620.1"/>
    </source>
</evidence>
<evidence type="ECO:0000256" key="1">
    <source>
        <dbReference type="SAM" id="Phobius"/>
    </source>
</evidence>
<dbReference type="EMBL" id="GFPF01012474">
    <property type="protein sequence ID" value="MAA23620.1"/>
    <property type="molecule type" value="Transcribed_RNA"/>
</dbReference>
<dbReference type="AlphaFoldDB" id="A0A224ZA38"/>
<reference evidence="2" key="1">
    <citation type="journal article" date="2017" name="Parasit. Vectors">
        <title>Sialotranscriptomics of Rhipicephalus zambeziensis reveals intricate expression profiles of secretory proteins and suggests tight temporal transcriptional regulation during blood-feeding.</title>
        <authorList>
            <person name="de Castro M.H."/>
            <person name="de Klerk D."/>
            <person name="Pienaar R."/>
            <person name="Rees D.J.G."/>
            <person name="Mans B.J."/>
        </authorList>
    </citation>
    <scope>NUCLEOTIDE SEQUENCE</scope>
    <source>
        <tissue evidence="2">Salivary glands</tissue>
    </source>
</reference>
<name>A0A224ZA38_9ACAR</name>
<feature type="transmembrane region" description="Helical" evidence="1">
    <location>
        <begin position="140"/>
        <end position="161"/>
    </location>
</feature>
<keyword evidence="1" id="KW-0472">Membrane</keyword>